<dbReference type="Proteomes" id="UP001234178">
    <property type="component" value="Unassembled WGS sequence"/>
</dbReference>
<keyword evidence="2" id="KW-1185">Reference proteome</keyword>
<evidence type="ECO:0000313" key="1">
    <source>
        <dbReference type="EMBL" id="KAK4026978.1"/>
    </source>
</evidence>
<sequence length="62" mass="7346">MVDSSLPPLLPPSYRRLIEIRNNNTGEKDISKRNYYENKLLILDYTTTCQQLYIYANLPRIL</sequence>
<evidence type="ECO:0000313" key="2">
    <source>
        <dbReference type="Proteomes" id="UP001234178"/>
    </source>
</evidence>
<gene>
    <name evidence="1" type="ORF">OUZ56_015999</name>
</gene>
<accession>A0ABR0APD3</accession>
<proteinExistence type="predicted"/>
<name>A0ABR0APD3_9CRUS</name>
<reference evidence="1 2" key="1">
    <citation type="journal article" date="2023" name="Nucleic Acids Res.">
        <title>The hologenome of Daphnia magna reveals possible DNA methylation and microbiome-mediated evolution of the host genome.</title>
        <authorList>
            <person name="Chaturvedi A."/>
            <person name="Li X."/>
            <person name="Dhandapani V."/>
            <person name="Marshall H."/>
            <person name="Kissane S."/>
            <person name="Cuenca-Cambronero M."/>
            <person name="Asole G."/>
            <person name="Calvet F."/>
            <person name="Ruiz-Romero M."/>
            <person name="Marangio P."/>
            <person name="Guigo R."/>
            <person name="Rago D."/>
            <person name="Mirbahai L."/>
            <person name="Eastwood N."/>
            <person name="Colbourne J.K."/>
            <person name="Zhou J."/>
            <person name="Mallon E."/>
            <person name="Orsini L."/>
        </authorList>
    </citation>
    <scope>NUCLEOTIDE SEQUENCE [LARGE SCALE GENOMIC DNA]</scope>
    <source>
        <strain evidence="1">LRV0_1</strain>
    </source>
</reference>
<dbReference type="EMBL" id="JAOYFB010000038">
    <property type="protein sequence ID" value="KAK4026978.1"/>
    <property type="molecule type" value="Genomic_DNA"/>
</dbReference>
<comment type="caution">
    <text evidence="1">The sequence shown here is derived from an EMBL/GenBank/DDBJ whole genome shotgun (WGS) entry which is preliminary data.</text>
</comment>
<protein>
    <submittedName>
        <fullName evidence="1">Uncharacterized protein</fullName>
    </submittedName>
</protein>
<organism evidence="1 2">
    <name type="scientific">Daphnia magna</name>
    <dbReference type="NCBI Taxonomy" id="35525"/>
    <lineage>
        <taxon>Eukaryota</taxon>
        <taxon>Metazoa</taxon>
        <taxon>Ecdysozoa</taxon>
        <taxon>Arthropoda</taxon>
        <taxon>Crustacea</taxon>
        <taxon>Branchiopoda</taxon>
        <taxon>Diplostraca</taxon>
        <taxon>Cladocera</taxon>
        <taxon>Anomopoda</taxon>
        <taxon>Daphniidae</taxon>
        <taxon>Daphnia</taxon>
    </lineage>
</organism>